<feature type="transmembrane region" description="Helical" evidence="5">
    <location>
        <begin position="42"/>
        <end position="62"/>
    </location>
</feature>
<keyword evidence="3 5" id="KW-1133">Transmembrane helix</keyword>
<dbReference type="EMBL" id="JQ844177">
    <property type="protein sequence ID" value="AGS51910.1"/>
    <property type="molecule type" value="Genomic_DNA"/>
</dbReference>
<keyword evidence="2 5" id="KW-0812">Transmembrane</keyword>
<feature type="transmembrane region" description="Helical" evidence="5">
    <location>
        <begin position="142"/>
        <end position="166"/>
    </location>
</feature>
<accession>A0A806KK39</accession>
<evidence type="ECO:0000259" key="6">
    <source>
        <dbReference type="Pfam" id="PF04893"/>
    </source>
</evidence>
<keyword evidence="4 5" id="KW-0472">Membrane</keyword>
<dbReference type="GO" id="GO:0016020">
    <property type="term" value="C:membrane"/>
    <property type="evidence" value="ECO:0007669"/>
    <property type="project" value="UniProtKB-SubCell"/>
</dbReference>
<evidence type="ECO:0000256" key="2">
    <source>
        <dbReference type="ARBA" id="ARBA00022692"/>
    </source>
</evidence>
<feature type="transmembrane region" description="Helical" evidence="5">
    <location>
        <begin position="114"/>
        <end position="136"/>
    </location>
</feature>
<dbReference type="Pfam" id="PF04893">
    <property type="entry name" value="Yip1"/>
    <property type="match status" value="1"/>
</dbReference>
<evidence type="ECO:0000256" key="5">
    <source>
        <dbReference type="SAM" id="Phobius"/>
    </source>
</evidence>
<feature type="domain" description="Yip1" evidence="6">
    <location>
        <begin position="23"/>
        <end position="189"/>
    </location>
</feature>
<sequence>MRYFIEKAWWRHLGRTLKYSLYVCTHPLDGFWDLTHEKRGSIAAANVIVLAAAVIEILRLTLTNFQFISVNMEYFNGILVVMSVILPVFLWTLSNWSLTTLMDGKGTMKDIYMAVAYALVPSVIINTVLIIISQIITFDEGAVYWFLYGFSMLWTAVLIVAGMMMIHDYTIGKTILSSLFTIVGMGVIIFIFVIFFSLVSDAVAYFISLYKEILFRVI</sequence>
<evidence type="ECO:0000256" key="3">
    <source>
        <dbReference type="ARBA" id="ARBA00022989"/>
    </source>
</evidence>
<organism evidence="7">
    <name type="scientific">uncultured bacterium contig00002</name>
    <dbReference type="NCBI Taxonomy" id="1181494"/>
    <lineage>
        <taxon>Bacteria</taxon>
        <taxon>environmental samples</taxon>
    </lineage>
</organism>
<dbReference type="InterPro" id="IPR006977">
    <property type="entry name" value="Yip1_dom"/>
</dbReference>
<evidence type="ECO:0000256" key="4">
    <source>
        <dbReference type="ARBA" id="ARBA00023136"/>
    </source>
</evidence>
<comment type="subcellular location">
    <subcellularLocation>
        <location evidence="1">Membrane</location>
        <topology evidence="1">Multi-pass membrane protein</topology>
    </subcellularLocation>
</comment>
<reference evidence="7" key="1">
    <citation type="submission" date="2012-03" db="EMBL/GenBank/DDBJ databases">
        <title>Functional metagenomics reveals considerable lignocellulase gene clusters in the gut microbiome of a wood-feeding higher termite.</title>
        <authorList>
            <person name="Liu N."/>
        </authorList>
    </citation>
    <scope>NUCLEOTIDE SEQUENCE</scope>
</reference>
<dbReference type="AlphaFoldDB" id="A0A806KK39"/>
<evidence type="ECO:0000256" key="1">
    <source>
        <dbReference type="ARBA" id="ARBA00004141"/>
    </source>
</evidence>
<feature type="transmembrane region" description="Helical" evidence="5">
    <location>
        <begin position="178"/>
        <end position="207"/>
    </location>
</feature>
<feature type="transmembrane region" description="Helical" evidence="5">
    <location>
        <begin position="74"/>
        <end position="93"/>
    </location>
</feature>
<name>A0A806KK39_9BACT</name>
<proteinExistence type="predicted"/>
<evidence type="ECO:0000313" key="7">
    <source>
        <dbReference type="EMBL" id="AGS51910.1"/>
    </source>
</evidence>
<protein>
    <recommendedName>
        <fullName evidence="6">Yip1 domain-containing protein</fullName>
    </recommendedName>
</protein>